<dbReference type="PANTHER" id="PTHR46960">
    <property type="entry name" value="E3 UBIQUITIN-PROTEIN LIGASE KEG"/>
    <property type="match status" value="1"/>
</dbReference>
<evidence type="ECO:0000259" key="1">
    <source>
        <dbReference type="Pfam" id="PF25600"/>
    </source>
</evidence>
<evidence type="ECO:0000313" key="3">
    <source>
        <dbReference type="Proteomes" id="UP000824219"/>
    </source>
</evidence>
<accession>A0A9D3N8D8</accession>
<evidence type="ECO:0000313" key="2">
    <source>
        <dbReference type="EMBL" id="KAG7316277.1"/>
    </source>
</evidence>
<dbReference type="PANTHER" id="PTHR46960:SF1">
    <property type="entry name" value="E3 UBIQUITIN-PROTEIN LIGASE KEG"/>
    <property type="match status" value="1"/>
</dbReference>
<name>A0A9D3N8D8_9TELE</name>
<dbReference type="EMBL" id="JAHKSW010000025">
    <property type="protein sequence ID" value="KAG7316277.1"/>
    <property type="molecule type" value="Genomic_DNA"/>
</dbReference>
<dbReference type="GO" id="GO:0016567">
    <property type="term" value="P:protein ubiquitination"/>
    <property type="evidence" value="ECO:0007669"/>
    <property type="project" value="InterPro"/>
</dbReference>
<dbReference type="InterPro" id="IPR044584">
    <property type="entry name" value="KEG"/>
</dbReference>
<dbReference type="GO" id="GO:0009738">
    <property type="term" value="P:abscisic acid-activated signaling pathway"/>
    <property type="evidence" value="ECO:0007669"/>
    <property type="project" value="InterPro"/>
</dbReference>
<dbReference type="InterPro" id="IPR058030">
    <property type="entry name" value="TRIM8/14/16/25/29/45/65_CC"/>
</dbReference>
<dbReference type="Pfam" id="PF25600">
    <property type="entry name" value="TRIM_CC"/>
    <property type="match status" value="1"/>
</dbReference>
<reference evidence="2 3" key="1">
    <citation type="submission" date="2021-06" db="EMBL/GenBank/DDBJ databases">
        <title>Chromosome-level genome assembly of the red-tail catfish (Hemibagrus wyckioides).</title>
        <authorList>
            <person name="Shao F."/>
        </authorList>
    </citation>
    <scope>NUCLEOTIDE SEQUENCE [LARGE SCALE GENOMIC DNA]</scope>
    <source>
        <strain evidence="2">EC202008001</strain>
        <tissue evidence="2">Blood</tissue>
    </source>
</reference>
<dbReference type="AlphaFoldDB" id="A0A9D3N8D8"/>
<keyword evidence="3" id="KW-1185">Reference proteome</keyword>
<dbReference type="OrthoDB" id="264520at2759"/>
<feature type="domain" description="TRIM8/14/16/25/29/45/65 coiled-coil region" evidence="1">
    <location>
        <begin position="69"/>
        <end position="208"/>
    </location>
</feature>
<organism evidence="2 3">
    <name type="scientific">Hemibagrus wyckioides</name>
    <dbReference type="NCBI Taxonomy" id="337641"/>
    <lineage>
        <taxon>Eukaryota</taxon>
        <taxon>Metazoa</taxon>
        <taxon>Chordata</taxon>
        <taxon>Craniata</taxon>
        <taxon>Vertebrata</taxon>
        <taxon>Euteleostomi</taxon>
        <taxon>Actinopterygii</taxon>
        <taxon>Neopterygii</taxon>
        <taxon>Teleostei</taxon>
        <taxon>Ostariophysi</taxon>
        <taxon>Siluriformes</taxon>
        <taxon>Bagridae</taxon>
        <taxon>Hemibagrus</taxon>
    </lineage>
</organism>
<proteinExistence type="predicted"/>
<protein>
    <recommendedName>
        <fullName evidence="1">TRIM8/14/16/25/29/45/65 coiled-coil region domain-containing protein</fullName>
    </recommendedName>
</protein>
<comment type="caution">
    <text evidence="2">The sequence shown here is derived from an EMBL/GenBank/DDBJ whole genome shotgun (WGS) entry which is preliminary data.</text>
</comment>
<dbReference type="GO" id="GO:0006952">
    <property type="term" value="P:defense response"/>
    <property type="evidence" value="ECO:0007669"/>
    <property type="project" value="InterPro"/>
</dbReference>
<dbReference type="Proteomes" id="UP000824219">
    <property type="component" value="Linkage Group LG25"/>
</dbReference>
<gene>
    <name evidence="2" type="ORF">KOW79_019818</name>
</gene>
<dbReference type="GO" id="GO:0004842">
    <property type="term" value="F:ubiquitin-protein transferase activity"/>
    <property type="evidence" value="ECO:0007669"/>
    <property type="project" value="InterPro"/>
</dbReference>
<sequence>MASRALGFKTKIQGKLKADAARERMHETERTWYEFSSLVDERHARFCRPAAVLKVILQANKQKFLEKRQEKAKELDELMKATEAHAQATQQSVDKTEQAFSSLISSLEKSYSELIVNIRVQETIYKDQTAVLQEQLELEIATLMGQEDVIDKLLQTEDNVYFLQNFASMPNPSIAEEFPCHSLELLESFSDVSDMISEFKEKLEVFCTQELDKIFEKHTGHIKVGDSVRVKPSVKTPKFNWGCTVTHKSVGVVKSVNEETLIVDFQDHKNWKGLLSEMERVTIANELISAEQRSINVGDRVRVKPSVNNPKQGWGRVTHQSVGVVKSLAGDEITVDFPEHCDWMGGVTEIEIAP</sequence>